<evidence type="ECO:0000256" key="7">
    <source>
        <dbReference type="SAM" id="MobiDB-lite"/>
    </source>
</evidence>
<evidence type="ECO:0000256" key="1">
    <source>
        <dbReference type="ARBA" id="ARBA00001424"/>
    </source>
</evidence>
<accession>A0A916JUB4</accession>
<dbReference type="Proteomes" id="UP000693892">
    <property type="component" value="Unassembled WGS sequence"/>
</dbReference>
<evidence type="ECO:0000256" key="2">
    <source>
        <dbReference type="ARBA" id="ARBA00008766"/>
    </source>
</evidence>
<keyword evidence="9" id="KW-0031">Aminopeptidase</keyword>
<dbReference type="InterPro" id="IPR001131">
    <property type="entry name" value="Peptidase_M24B_aminopep-P_CS"/>
</dbReference>
<dbReference type="PROSITE" id="PS00491">
    <property type="entry name" value="PROLINE_PEPTIDASE"/>
    <property type="match status" value="1"/>
</dbReference>
<evidence type="ECO:0000256" key="5">
    <source>
        <dbReference type="ARBA" id="ARBA00022801"/>
    </source>
</evidence>
<protein>
    <recommendedName>
        <fullName evidence="3">Xaa-Pro aminopeptidase</fullName>
        <ecNumber evidence="3">3.4.11.9</ecNumber>
    </recommendedName>
</protein>
<keyword evidence="9" id="KW-0645">Protease</keyword>
<dbReference type="RefSeq" id="WP_218114093.1">
    <property type="nucleotide sequence ID" value="NZ_CAJVAP010000004.1"/>
</dbReference>
<dbReference type="EMBL" id="CAJVAP010000004">
    <property type="protein sequence ID" value="CAG7601248.1"/>
    <property type="molecule type" value="Genomic_DNA"/>
</dbReference>
<dbReference type="AlphaFoldDB" id="A0A916JUB4"/>
<feature type="region of interest" description="Disordered" evidence="7">
    <location>
        <begin position="118"/>
        <end position="140"/>
    </location>
</feature>
<dbReference type="SMART" id="SM01011">
    <property type="entry name" value="AMP_N"/>
    <property type="match status" value="1"/>
</dbReference>
<evidence type="ECO:0000313" key="10">
    <source>
        <dbReference type="Proteomes" id="UP000693892"/>
    </source>
</evidence>
<evidence type="ECO:0000256" key="6">
    <source>
        <dbReference type="RuleBase" id="RU000590"/>
    </source>
</evidence>
<comment type="caution">
    <text evidence="9">The sequence shown here is derived from an EMBL/GenBank/DDBJ whole genome shotgun (WGS) entry which is preliminary data.</text>
</comment>
<sequence>MSETRTHEAEIDNSSRSTAPGGDAFLGYIGAGWAERGAELPPQREAAGYAADRRAALGRLFTGERLVIEAGTMKQRSNDTFFPFRAHSAFAHLTGWGSDAQPGAILVLDPITARGDGATNGAADSTADGGRHAASASADTPTHRATLYFPEAAGRDSDEFFANPEVGEFWVGARPALPQVAADLGIATASLHEFAAQPGDRTLADAELARAASELRLVKDAYELAEMQAAVDATARGFDDVLAHLGRASSAPRGERVVEGVFNLRARLDGNAVGYETIAASGPHACTLHWMRNDGDVLPGDLLLLDAGVELDSLYTADITRTIPVSGVFSPVQRRIYDAVLEAADAARAIVRPGIRFGDVHDAAMAVIERRTQEWGLPLRVADDVTAAIGGIPEGESVALHRRYMVHGTSHHLGLDVHDCAQARREMYLDGVLEPGMCFTIEPGLYFQPDDLTVPEEFRGIGVRIEDDIVVTETGCVNLSAAIPRTADEVEAWIRRQRDADGAAPVSQR</sequence>
<dbReference type="CDD" id="cd01087">
    <property type="entry name" value="Prolidase"/>
    <property type="match status" value="1"/>
</dbReference>
<dbReference type="GO" id="GO:0005829">
    <property type="term" value="C:cytosol"/>
    <property type="evidence" value="ECO:0007669"/>
    <property type="project" value="TreeGrafter"/>
</dbReference>
<keyword evidence="10" id="KW-1185">Reference proteome</keyword>
<dbReference type="PANTHER" id="PTHR43226:SF4">
    <property type="entry name" value="XAA-PRO AMINOPEPTIDASE 3"/>
    <property type="match status" value="1"/>
</dbReference>
<comment type="similarity">
    <text evidence="2 6">Belongs to the peptidase M24B family.</text>
</comment>
<keyword evidence="5 9" id="KW-0378">Hydrolase</keyword>
<evidence type="ECO:0000256" key="3">
    <source>
        <dbReference type="ARBA" id="ARBA00012574"/>
    </source>
</evidence>
<evidence type="ECO:0000256" key="4">
    <source>
        <dbReference type="ARBA" id="ARBA00022723"/>
    </source>
</evidence>
<dbReference type="GO" id="GO:0006508">
    <property type="term" value="P:proteolysis"/>
    <property type="evidence" value="ECO:0007669"/>
    <property type="project" value="TreeGrafter"/>
</dbReference>
<dbReference type="Pfam" id="PF00557">
    <property type="entry name" value="Peptidase_M24"/>
    <property type="match status" value="1"/>
</dbReference>
<dbReference type="InterPro" id="IPR052433">
    <property type="entry name" value="X-Pro_dipept-like"/>
</dbReference>
<feature type="domain" description="Aminopeptidase P N-terminal" evidence="8">
    <location>
        <begin position="44"/>
        <end position="214"/>
    </location>
</feature>
<dbReference type="InterPro" id="IPR007865">
    <property type="entry name" value="Aminopep_P_N"/>
</dbReference>
<organism evidence="9 10">
    <name type="scientific">Leucobacter soli</name>
    <dbReference type="NCBI Taxonomy" id="2812850"/>
    <lineage>
        <taxon>Bacteria</taxon>
        <taxon>Bacillati</taxon>
        <taxon>Actinomycetota</taxon>
        <taxon>Actinomycetes</taxon>
        <taxon>Micrococcales</taxon>
        <taxon>Microbacteriaceae</taxon>
        <taxon>Leucobacter</taxon>
    </lineage>
</organism>
<dbReference type="Pfam" id="PF05195">
    <property type="entry name" value="AMP_N"/>
    <property type="match status" value="1"/>
</dbReference>
<comment type="catalytic activity">
    <reaction evidence="1">
        <text>Release of any N-terminal amino acid, including proline, that is linked to proline, even from a dipeptide or tripeptide.</text>
        <dbReference type="EC" id="3.4.11.9"/>
    </reaction>
</comment>
<dbReference type="GO" id="GO:0070006">
    <property type="term" value="F:metalloaminopeptidase activity"/>
    <property type="evidence" value="ECO:0007669"/>
    <property type="project" value="InterPro"/>
</dbReference>
<gene>
    <name evidence="9" type="primary">pepPI</name>
    <name evidence="9" type="ORF">LEUCIP111803_00441</name>
</gene>
<evidence type="ECO:0000259" key="8">
    <source>
        <dbReference type="SMART" id="SM01011"/>
    </source>
</evidence>
<name>A0A916JUB4_9MICO</name>
<dbReference type="EC" id="3.4.11.9" evidence="3"/>
<evidence type="ECO:0000313" key="9">
    <source>
        <dbReference type="EMBL" id="CAG7601248.1"/>
    </source>
</evidence>
<proteinExistence type="inferred from homology"/>
<dbReference type="PANTHER" id="PTHR43226">
    <property type="entry name" value="XAA-PRO AMINOPEPTIDASE 3"/>
    <property type="match status" value="1"/>
</dbReference>
<dbReference type="InterPro" id="IPR000994">
    <property type="entry name" value="Pept_M24"/>
</dbReference>
<keyword evidence="4 6" id="KW-0479">Metal-binding</keyword>
<reference evidence="9" key="1">
    <citation type="submission" date="2021-06" db="EMBL/GenBank/DDBJ databases">
        <authorList>
            <person name="Criscuolo A."/>
        </authorList>
    </citation>
    <scope>NUCLEOTIDE SEQUENCE</scope>
    <source>
        <strain evidence="9">CIP111803</strain>
    </source>
</reference>
<dbReference type="GO" id="GO:0030145">
    <property type="term" value="F:manganese ion binding"/>
    <property type="evidence" value="ECO:0007669"/>
    <property type="project" value="InterPro"/>
</dbReference>